<dbReference type="Gene3D" id="3.40.50.880">
    <property type="match status" value="1"/>
</dbReference>
<evidence type="ECO:0000313" key="3">
    <source>
        <dbReference type="Proteomes" id="UP000269692"/>
    </source>
</evidence>
<dbReference type="Proteomes" id="UP000269692">
    <property type="component" value="Unassembled WGS sequence"/>
</dbReference>
<name>A0A3L7A777_9HYPH</name>
<sequence length="238" mass="25873">MADTPPARPLHIVMLAFPRFTQLDLTAPYEVLARVAGAKVDVVWKRAKDPVVDDLGLKIMPTARFKDITACDVLFVPGGPGQLALMEDEETLAFLRRMASGARYVTSVCTGSLVLGAAGLLMGYRATCHWLSLPQLVFLGAIPVEERVVVDGNRFTGAGVSSGTDLALRLAAELAGEEEARRIALAIEYQPAPAFPPRDRENPDLVAQIRARTQRFQQEREETARRVGARLGVPLRAG</sequence>
<dbReference type="GO" id="GO:0006355">
    <property type="term" value="P:regulation of DNA-templated transcription"/>
    <property type="evidence" value="ECO:0007669"/>
    <property type="project" value="TreeGrafter"/>
</dbReference>
<reference evidence="2 3" key="1">
    <citation type="submission" date="2018-10" db="EMBL/GenBank/DDBJ databases">
        <title>Xanthobacter tagetidis genome sequencing and assembly.</title>
        <authorList>
            <person name="Maclea K.S."/>
            <person name="Goen A.E."/>
            <person name="Fatima S.A."/>
        </authorList>
    </citation>
    <scope>NUCLEOTIDE SEQUENCE [LARGE SCALE GENOMIC DNA]</scope>
    <source>
        <strain evidence="2 3">ATCC 700314</strain>
    </source>
</reference>
<dbReference type="CDD" id="cd03139">
    <property type="entry name" value="GATase1_PfpI_2"/>
    <property type="match status" value="1"/>
</dbReference>
<dbReference type="RefSeq" id="WP_121624210.1">
    <property type="nucleotide sequence ID" value="NZ_JACIIW010000002.1"/>
</dbReference>
<keyword evidence="3" id="KW-1185">Reference proteome</keyword>
<dbReference type="Pfam" id="PF01965">
    <property type="entry name" value="DJ-1_PfpI"/>
    <property type="match status" value="1"/>
</dbReference>
<dbReference type="PANTHER" id="PTHR43130:SF2">
    <property type="entry name" value="DJ-1_PFPI DOMAIN-CONTAINING PROTEIN"/>
    <property type="match status" value="1"/>
</dbReference>
<comment type="caution">
    <text evidence="2">The sequence shown here is derived from an EMBL/GenBank/DDBJ whole genome shotgun (WGS) entry which is preliminary data.</text>
</comment>
<dbReference type="InterPro" id="IPR029062">
    <property type="entry name" value="Class_I_gatase-like"/>
</dbReference>
<dbReference type="PANTHER" id="PTHR43130">
    <property type="entry name" value="ARAC-FAMILY TRANSCRIPTIONAL REGULATOR"/>
    <property type="match status" value="1"/>
</dbReference>
<accession>A0A3L7A777</accession>
<dbReference type="InterPro" id="IPR052158">
    <property type="entry name" value="INH-QAR"/>
</dbReference>
<dbReference type="InterPro" id="IPR002818">
    <property type="entry name" value="DJ-1/PfpI"/>
</dbReference>
<dbReference type="SUPFAM" id="SSF52317">
    <property type="entry name" value="Class I glutamine amidotransferase-like"/>
    <property type="match status" value="1"/>
</dbReference>
<dbReference type="OrthoDB" id="186587at2"/>
<feature type="domain" description="DJ-1/PfpI" evidence="1">
    <location>
        <begin position="12"/>
        <end position="171"/>
    </location>
</feature>
<organism evidence="2 3">
    <name type="scientific">Xanthobacter tagetidis</name>
    <dbReference type="NCBI Taxonomy" id="60216"/>
    <lineage>
        <taxon>Bacteria</taxon>
        <taxon>Pseudomonadati</taxon>
        <taxon>Pseudomonadota</taxon>
        <taxon>Alphaproteobacteria</taxon>
        <taxon>Hyphomicrobiales</taxon>
        <taxon>Xanthobacteraceae</taxon>
        <taxon>Xanthobacter</taxon>
    </lineage>
</organism>
<dbReference type="EMBL" id="RCTF01000013">
    <property type="protein sequence ID" value="RLP76179.1"/>
    <property type="molecule type" value="Genomic_DNA"/>
</dbReference>
<protein>
    <submittedName>
        <fullName evidence="2">DJ-1/PfpI family protein</fullName>
    </submittedName>
</protein>
<proteinExistence type="predicted"/>
<evidence type="ECO:0000259" key="1">
    <source>
        <dbReference type="Pfam" id="PF01965"/>
    </source>
</evidence>
<dbReference type="AlphaFoldDB" id="A0A3L7A777"/>
<gene>
    <name evidence="2" type="ORF">D9R14_15275</name>
</gene>
<evidence type="ECO:0000313" key="2">
    <source>
        <dbReference type="EMBL" id="RLP76179.1"/>
    </source>
</evidence>